<dbReference type="GO" id="GO:0016301">
    <property type="term" value="F:kinase activity"/>
    <property type="evidence" value="ECO:0007669"/>
    <property type="project" value="UniProtKB-KW"/>
</dbReference>
<dbReference type="AlphaFoldDB" id="A0A317ZQN6"/>
<dbReference type="Pfam" id="PF04024">
    <property type="entry name" value="PspC"/>
    <property type="match status" value="1"/>
</dbReference>
<feature type="transmembrane region" description="Helical" evidence="5">
    <location>
        <begin position="145"/>
        <end position="165"/>
    </location>
</feature>
<dbReference type="CDD" id="cd16917">
    <property type="entry name" value="HATPase_UhpB-NarQ-NarX-like"/>
    <property type="match status" value="1"/>
</dbReference>
<feature type="transmembrane region" description="Helical" evidence="5">
    <location>
        <begin position="171"/>
        <end position="190"/>
    </location>
</feature>
<evidence type="ECO:0000259" key="6">
    <source>
        <dbReference type="Pfam" id="PF02518"/>
    </source>
</evidence>
<keyword evidence="5" id="KW-0472">Membrane</keyword>
<keyword evidence="5" id="KW-1133">Transmembrane helix</keyword>
<evidence type="ECO:0000256" key="4">
    <source>
        <dbReference type="SAM" id="MobiDB-lite"/>
    </source>
</evidence>
<dbReference type="Proteomes" id="UP000246722">
    <property type="component" value="Unassembled WGS sequence"/>
</dbReference>
<dbReference type="InterPro" id="IPR050482">
    <property type="entry name" value="Sensor_HK_TwoCompSys"/>
</dbReference>
<keyword evidence="3" id="KW-0902">Two-component regulatory system</keyword>
<evidence type="ECO:0000313" key="9">
    <source>
        <dbReference type="Proteomes" id="UP000246722"/>
    </source>
</evidence>
<accession>A0A317ZQN6</accession>
<dbReference type="InterPro" id="IPR036890">
    <property type="entry name" value="HATPase_C_sf"/>
</dbReference>
<dbReference type="PANTHER" id="PTHR24421">
    <property type="entry name" value="NITRATE/NITRITE SENSOR PROTEIN NARX-RELATED"/>
    <property type="match status" value="1"/>
</dbReference>
<name>A0A317ZQN6_9MICO</name>
<keyword evidence="1" id="KW-0808">Transferase</keyword>
<feature type="domain" description="Histidine kinase/HSP90-like ATPase" evidence="6">
    <location>
        <begin position="359"/>
        <end position="449"/>
    </location>
</feature>
<organism evidence="8 9">
    <name type="scientific">Cryobacterium arcticum</name>
    <dbReference type="NCBI Taxonomy" id="670052"/>
    <lineage>
        <taxon>Bacteria</taxon>
        <taxon>Bacillati</taxon>
        <taxon>Actinomycetota</taxon>
        <taxon>Actinomycetes</taxon>
        <taxon>Micrococcales</taxon>
        <taxon>Microbacteriaceae</taxon>
        <taxon>Cryobacterium</taxon>
    </lineage>
</organism>
<feature type="transmembrane region" description="Helical" evidence="5">
    <location>
        <begin position="230"/>
        <end position="253"/>
    </location>
</feature>
<feature type="region of interest" description="Disordered" evidence="4">
    <location>
        <begin position="426"/>
        <end position="455"/>
    </location>
</feature>
<dbReference type="GO" id="GO:0000160">
    <property type="term" value="P:phosphorelay signal transduction system"/>
    <property type="evidence" value="ECO:0007669"/>
    <property type="project" value="UniProtKB-KW"/>
</dbReference>
<evidence type="ECO:0000256" key="1">
    <source>
        <dbReference type="ARBA" id="ARBA00022679"/>
    </source>
</evidence>
<keyword evidence="5" id="KW-0812">Transmembrane</keyword>
<feature type="transmembrane region" description="Helical" evidence="5">
    <location>
        <begin position="202"/>
        <end position="224"/>
    </location>
</feature>
<dbReference type="OrthoDB" id="3534856at2"/>
<feature type="transmembrane region" description="Helical" evidence="5">
    <location>
        <begin position="36"/>
        <end position="54"/>
    </location>
</feature>
<evidence type="ECO:0000256" key="3">
    <source>
        <dbReference type="ARBA" id="ARBA00023012"/>
    </source>
</evidence>
<feature type="domain" description="Phage shock protein PspC N-terminal" evidence="7">
    <location>
        <begin position="4"/>
        <end position="59"/>
    </location>
</feature>
<dbReference type="PANTHER" id="PTHR24421:SF61">
    <property type="entry name" value="OXYGEN SENSOR HISTIDINE KINASE NREB"/>
    <property type="match status" value="1"/>
</dbReference>
<dbReference type="InterPro" id="IPR007168">
    <property type="entry name" value="Phageshock_PspC_N"/>
</dbReference>
<sequence length="455" mass="47381">MTGRLTRPRLRIVAGVCAGFARHTGLPVTFVRTVTFVLALCGGAGALLYGWLWATTPDEAADARLGFDGRPEQLPKAVLLGSGRTATGGPTLTGSIPTVAAPFTPGSAGPTSGLTAHAATSPEPADETAAALETEEFHRAPVTEIFLGLALVATAGALIANRLGADLPLDAIIPAIVALAGTGLAWRQFAELRSGAGPRSSGMLVRALGALVLVALGILLFFVTSENPNVWTVVVAAVSVLIGVAVVVAPWAVRLTRDLSDERAARERAGERAEMAAHLHDSVLQTLALIQQKAGPHSDAARLARAQERDLREWLFTGATTGRVDLSTELRRVATIVERDFAVHVDVVAVGSVDRDVPEALLAASREAMLNAARHAGGRVSVYLESSPTAIEVSITDRGPGFTLSDIPADRMGVRESILGRMQRAGGTATVQSGPGGTGTEIRLTLPLDVQEDTP</sequence>
<keyword evidence="8" id="KW-0547">Nucleotide-binding</keyword>
<protein>
    <submittedName>
        <fullName evidence="8">ATP-binding protein</fullName>
    </submittedName>
</protein>
<keyword evidence="2" id="KW-0418">Kinase</keyword>
<evidence type="ECO:0000313" key="8">
    <source>
        <dbReference type="EMBL" id="PXA68791.1"/>
    </source>
</evidence>
<keyword evidence="8" id="KW-0067">ATP-binding</keyword>
<gene>
    <name evidence="8" type="ORF">CTB96_11140</name>
</gene>
<proteinExistence type="predicted"/>
<dbReference type="InterPro" id="IPR003594">
    <property type="entry name" value="HATPase_dom"/>
</dbReference>
<dbReference type="GO" id="GO:0005524">
    <property type="term" value="F:ATP binding"/>
    <property type="evidence" value="ECO:0007669"/>
    <property type="project" value="UniProtKB-KW"/>
</dbReference>
<dbReference type="Pfam" id="PF02518">
    <property type="entry name" value="HATPase_c"/>
    <property type="match status" value="1"/>
</dbReference>
<evidence type="ECO:0000256" key="5">
    <source>
        <dbReference type="SAM" id="Phobius"/>
    </source>
</evidence>
<dbReference type="Gene3D" id="3.30.565.10">
    <property type="entry name" value="Histidine kinase-like ATPase, C-terminal domain"/>
    <property type="match status" value="1"/>
</dbReference>
<comment type="caution">
    <text evidence="8">The sequence shown here is derived from an EMBL/GenBank/DDBJ whole genome shotgun (WGS) entry which is preliminary data.</text>
</comment>
<reference evidence="8 9" key="1">
    <citation type="submission" date="2018-05" db="EMBL/GenBank/DDBJ databases">
        <title>Genetic diversity of glacier-inhabiting Cryobacterium bacteria in China and description of Cryobacterium mengkeensis sp. nov. and Arthrobacter glacialis sp. nov.</title>
        <authorList>
            <person name="Liu Q."/>
            <person name="Xin Y.-H."/>
        </authorList>
    </citation>
    <scope>NUCLEOTIDE SEQUENCE [LARGE SCALE GENOMIC DNA]</scope>
    <source>
        <strain evidence="8 9">SK-1</strain>
    </source>
</reference>
<dbReference type="EMBL" id="QHLY01000012">
    <property type="protein sequence ID" value="PXA68791.1"/>
    <property type="molecule type" value="Genomic_DNA"/>
</dbReference>
<evidence type="ECO:0000256" key="2">
    <source>
        <dbReference type="ARBA" id="ARBA00022777"/>
    </source>
</evidence>
<evidence type="ECO:0000259" key="7">
    <source>
        <dbReference type="Pfam" id="PF04024"/>
    </source>
</evidence>
<dbReference type="SUPFAM" id="SSF55874">
    <property type="entry name" value="ATPase domain of HSP90 chaperone/DNA topoisomerase II/histidine kinase"/>
    <property type="match status" value="1"/>
</dbReference>
<keyword evidence="9" id="KW-1185">Reference proteome</keyword>